<dbReference type="STRING" id="1385699.A7A78_08360"/>
<keyword evidence="6" id="KW-0067">ATP-binding</keyword>
<dbReference type="GO" id="GO:0005886">
    <property type="term" value="C:plasma membrane"/>
    <property type="evidence" value="ECO:0007669"/>
    <property type="project" value="TreeGrafter"/>
</dbReference>
<evidence type="ECO:0000256" key="9">
    <source>
        <dbReference type="SAM" id="Phobius"/>
    </source>
</evidence>
<dbReference type="AlphaFoldDB" id="A0A1A9LAA5"/>
<dbReference type="RefSeq" id="WP_068763251.1">
    <property type="nucleotide sequence ID" value="NZ_LXIE01000051.1"/>
</dbReference>
<dbReference type="PANTHER" id="PTHR32309">
    <property type="entry name" value="TYROSINE-PROTEIN KINASE"/>
    <property type="match status" value="1"/>
</dbReference>
<keyword evidence="9" id="KW-1133">Transmembrane helix</keyword>
<dbReference type="PANTHER" id="PTHR32309:SF13">
    <property type="entry name" value="FERRIC ENTEROBACTIN TRANSPORT PROTEIN FEPE"/>
    <property type="match status" value="1"/>
</dbReference>
<dbReference type="GO" id="GO:0005524">
    <property type="term" value="F:ATP binding"/>
    <property type="evidence" value="ECO:0007669"/>
    <property type="project" value="UniProtKB-KW"/>
</dbReference>
<comment type="caution">
    <text evidence="12">The sequence shown here is derived from an EMBL/GenBank/DDBJ whole genome shotgun (WGS) entry which is preliminary data.</text>
</comment>
<evidence type="ECO:0000313" key="12">
    <source>
        <dbReference type="EMBL" id="OAD89997.1"/>
    </source>
</evidence>
<evidence type="ECO:0000256" key="3">
    <source>
        <dbReference type="ARBA" id="ARBA00022679"/>
    </source>
</evidence>
<gene>
    <name evidence="12" type="ORF">A7A78_08360</name>
</gene>
<evidence type="ECO:0000313" key="13">
    <source>
        <dbReference type="Proteomes" id="UP000077552"/>
    </source>
</evidence>
<sequence length="794" mass="89927">MDQKIFPKENKEVSIKEAVEQYTRYWYLFLLGAFIALVVAFIYIRYTPKLYESRATIIIKDEKSSNSPIDLAAFSQFGNFLSRFNSSKIENELSIFNSKRIIEATVKELGLNIKYESVGAIKTTEMYSYLPFTVQYQSFKKESSNNIAPKLYFDIISESEYKIEDEAHTFSGNYKFGESVSLPFGEITVLPNTNEPEKFKGFLEKKVLVTYLPVENVALNYQAKVSVINEIKNSNVVELSIASAVTEKAEEFLNELIDQYNEDAITDRNEIAKKTSQFIASRIEIITKELDSVESNKEIFKSSNRLTDIQAEAQIILENASEYNKKQLDVGTQLELSKTMIDYMENSSKQDLLPSNIGIESQEVAESVNNYNQLILYRNKLLQNSTSKNPVVENVNSQLEQIRSSILGSLKNSSNALKVAMKDLNIQESTLNSKISQVPAKEKIFRGIERQQTIKEQLYLFLLQQREEASISLAATSPKAKIVDYAYSNKTPVSPQIPLIYLGAFMAGLLVPFMGIYGVNLLNTKVTSRRDVERHLPTTPIVGEIPKIKRGDSELIQHNDRSIMAEAYRILRTNLQYLFINKLEENNTGKTLIVTSTIKGEGKTFVAFNLALTLALTGKKVVLVGADIRNPQLQRYLPDHLKTKKGLTEYIVYGDMQVEDVVAQSEYNSNLSIVLSGAIPPNPAELLMQKRTTTFIDELKKEFDFIIMDTAPSMLVTDTILINKLADITLYVVRAGYTDKRLLDFPQDAINDGRLSNVAMVLNNVNLNNFGYGNKYGYAYSREERSLLQKLLNK</sequence>
<dbReference type="Gene3D" id="3.40.50.300">
    <property type="entry name" value="P-loop containing nucleotide triphosphate hydrolases"/>
    <property type="match status" value="1"/>
</dbReference>
<comment type="catalytic activity">
    <reaction evidence="8">
        <text>L-tyrosyl-[protein] + ATP = O-phospho-L-tyrosyl-[protein] + ADP + H(+)</text>
        <dbReference type="Rhea" id="RHEA:10596"/>
        <dbReference type="Rhea" id="RHEA-COMP:10136"/>
        <dbReference type="Rhea" id="RHEA-COMP:20101"/>
        <dbReference type="ChEBI" id="CHEBI:15378"/>
        <dbReference type="ChEBI" id="CHEBI:30616"/>
        <dbReference type="ChEBI" id="CHEBI:46858"/>
        <dbReference type="ChEBI" id="CHEBI:61978"/>
        <dbReference type="ChEBI" id="CHEBI:456216"/>
        <dbReference type="EC" id="2.7.10.2"/>
    </reaction>
</comment>
<evidence type="ECO:0000256" key="8">
    <source>
        <dbReference type="ARBA" id="ARBA00051245"/>
    </source>
</evidence>
<keyword evidence="9" id="KW-0472">Membrane</keyword>
<keyword evidence="7" id="KW-0829">Tyrosine-protein kinase</keyword>
<name>A0A1A9LAA5_9FLAO</name>
<protein>
    <recommendedName>
        <fullName evidence="2">non-specific protein-tyrosine kinase</fullName>
        <ecNumber evidence="2">2.7.10.2</ecNumber>
    </recommendedName>
</protein>
<dbReference type="CDD" id="cd05387">
    <property type="entry name" value="BY-kinase"/>
    <property type="match status" value="1"/>
</dbReference>
<keyword evidence="3" id="KW-0808">Transferase</keyword>
<dbReference type="InterPro" id="IPR005702">
    <property type="entry name" value="Wzc-like_C"/>
</dbReference>
<keyword evidence="4" id="KW-0547">Nucleotide-binding</keyword>
<dbReference type="NCBIfam" id="TIGR01007">
    <property type="entry name" value="eps_fam"/>
    <property type="match status" value="1"/>
</dbReference>
<reference evidence="12 13" key="1">
    <citation type="submission" date="2016-05" db="EMBL/GenBank/DDBJ databases">
        <title>Genome sequencing of Vitellibacter soesokkakensis RSSK-12.</title>
        <authorList>
            <person name="Thevarajoo S."/>
            <person name="Selvaratnam C."/>
            <person name="Goh K.M."/>
            <person name="Chan K.-G."/>
            <person name="Chong C.S."/>
        </authorList>
    </citation>
    <scope>NUCLEOTIDE SEQUENCE [LARGE SCALE GENOMIC DNA]</scope>
    <source>
        <strain evidence="12 13">RSSK-12</strain>
    </source>
</reference>
<feature type="domain" description="AAA" evidence="10">
    <location>
        <begin position="598"/>
        <end position="722"/>
    </location>
</feature>
<evidence type="ECO:0000256" key="6">
    <source>
        <dbReference type="ARBA" id="ARBA00022840"/>
    </source>
</evidence>
<dbReference type="Proteomes" id="UP000077552">
    <property type="component" value="Unassembled WGS sequence"/>
</dbReference>
<feature type="transmembrane region" description="Helical" evidence="9">
    <location>
        <begin position="25"/>
        <end position="44"/>
    </location>
</feature>
<dbReference type="InterPro" id="IPR032807">
    <property type="entry name" value="GNVR"/>
</dbReference>
<evidence type="ECO:0000259" key="10">
    <source>
        <dbReference type="Pfam" id="PF13614"/>
    </source>
</evidence>
<keyword evidence="5" id="KW-0418">Kinase</keyword>
<evidence type="ECO:0000259" key="11">
    <source>
        <dbReference type="Pfam" id="PF13807"/>
    </source>
</evidence>
<keyword evidence="9" id="KW-0812">Transmembrane</keyword>
<evidence type="ECO:0000256" key="7">
    <source>
        <dbReference type="ARBA" id="ARBA00023137"/>
    </source>
</evidence>
<keyword evidence="13" id="KW-1185">Reference proteome</keyword>
<organism evidence="12 13">
    <name type="scientific">Aequorivita soesokkakensis</name>
    <dbReference type="NCBI Taxonomy" id="1385699"/>
    <lineage>
        <taxon>Bacteria</taxon>
        <taxon>Pseudomonadati</taxon>
        <taxon>Bacteroidota</taxon>
        <taxon>Flavobacteriia</taxon>
        <taxon>Flavobacteriales</taxon>
        <taxon>Flavobacteriaceae</taxon>
        <taxon>Aequorivita</taxon>
    </lineage>
</organism>
<dbReference type="EC" id="2.7.10.2" evidence="2"/>
<dbReference type="OrthoDB" id="9794577at2"/>
<feature type="transmembrane region" description="Helical" evidence="9">
    <location>
        <begin position="499"/>
        <end position="519"/>
    </location>
</feature>
<comment type="similarity">
    <text evidence="1">Belongs to the CpsD/CapB family.</text>
</comment>
<dbReference type="SUPFAM" id="SSF52540">
    <property type="entry name" value="P-loop containing nucleoside triphosphate hydrolases"/>
    <property type="match status" value="1"/>
</dbReference>
<dbReference type="InterPro" id="IPR025669">
    <property type="entry name" value="AAA_dom"/>
</dbReference>
<feature type="domain" description="Tyrosine-protein kinase G-rich" evidence="11">
    <location>
        <begin position="449"/>
        <end position="513"/>
    </location>
</feature>
<dbReference type="InterPro" id="IPR050445">
    <property type="entry name" value="Bact_polysacc_biosynth/exp"/>
</dbReference>
<dbReference type="GO" id="GO:0004715">
    <property type="term" value="F:non-membrane spanning protein tyrosine kinase activity"/>
    <property type="evidence" value="ECO:0007669"/>
    <property type="project" value="UniProtKB-EC"/>
</dbReference>
<evidence type="ECO:0000256" key="2">
    <source>
        <dbReference type="ARBA" id="ARBA00011903"/>
    </source>
</evidence>
<evidence type="ECO:0000256" key="4">
    <source>
        <dbReference type="ARBA" id="ARBA00022741"/>
    </source>
</evidence>
<evidence type="ECO:0000256" key="5">
    <source>
        <dbReference type="ARBA" id="ARBA00022777"/>
    </source>
</evidence>
<proteinExistence type="inferred from homology"/>
<dbReference type="InterPro" id="IPR027417">
    <property type="entry name" value="P-loop_NTPase"/>
</dbReference>
<evidence type="ECO:0000256" key="1">
    <source>
        <dbReference type="ARBA" id="ARBA00007316"/>
    </source>
</evidence>
<dbReference type="Pfam" id="PF13807">
    <property type="entry name" value="GNVR"/>
    <property type="match status" value="1"/>
</dbReference>
<dbReference type="EMBL" id="LXIE01000051">
    <property type="protein sequence ID" value="OAD89997.1"/>
    <property type="molecule type" value="Genomic_DNA"/>
</dbReference>
<dbReference type="Pfam" id="PF13614">
    <property type="entry name" value="AAA_31"/>
    <property type="match status" value="1"/>
</dbReference>
<accession>A0A1A9LAA5</accession>